<dbReference type="InterPro" id="IPR011697">
    <property type="entry name" value="Peptidase_C26"/>
</dbReference>
<dbReference type="InterPro" id="IPR029062">
    <property type="entry name" value="Class_I_gatase-like"/>
</dbReference>
<name>A0ABQ2HZN2_9PSEU</name>
<sequence length="231" mass="24738">MSASKPLIGISTYLERTRFGHWDVEAAVLYRGYLDCVVQAGGNPVMLPPVGAWNAETIAFLDGLVIAGGADVDPAAYGAEKHEKTGEPHPTRDEAEFALVEAALKLDLPVLGVCRGMQVLNVALGGTLHQHIEGHNPAPAVFEHTEIAVAEGSALHRVLGDRTTVQCHHHQSLDRIADGLRVTAQAPDGTVEAVELEGARFVVGVQSHPEQDIEDLRLFEALVDVARSRAL</sequence>
<evidence type="ECO:0000313" key="2">
    <source>
        <dbReference type="Proteomes" id="UP000597656"/>
    </source>
</evidence>
<dbReference type="InterPro" id="IPR044668">
    <property type="entry name" value="PuuD-like"/>
</dbReference>
<dbReference type="SUPFAM" id="SSF52317">
    <property type="entry name" value="Class I glutamine amidotransferase-like"/>
    <property type="match status" value="1"/>
</dbReference>
<dbReference type="RefSeq" id="WP_229693488.1">
    <property type="nucleotide sequence ID" value="NZ_BMNC01000004.1"/>
</dbReference>
<dbReference type="PANTHER" id="PTHR43235:SF1">
    <property type="entry name" value="GLUTAMINE AMIDOTRANSFERASE PB2B2.05-RELATED"/>
    <property type="match status" value="1"/>
</dbReference>
<dbReference type="PANTHER" id="PTHR43235">
    <property type="entry name" value="GLUTAMINE AMIDOTRANSFERASE PB2B2.05-RELATED"/>
    <property type="match status" value="1"/>
</dbReference>
<evidence type="ECO:0000313" key="1">
    <source>
        <dbReference type="EMBL" id="GGM95500.1"/>
    </source>
</evidence>
<dbReference type="Pfam" id="PF07722">
    <property type="entry name" value="Peptidase_C26"/>
    <property type="match status" value="1"/>
</dbReference>
<proteinExistence type="predicted"/>
<comment type="caution">
    <text evidence="1">The sequence shown here is derived from an EMBL/GenBank/DDBJ whole genome shotgun (WGS) entry which is preliminary data.</text>
</comment>
<gene>
    <name evidence="1" type="ORF">GCM10011609_36310</name>
</gene>
<keyword evidence="2" id="KW-1185">Reference proteome</keyword>
<dbReference type="Gene3D" id="3.40.50.880">
    <property type="match status" value="1"/>
</dbReference>
<keyword evidence="1" id="KW-0315">Glutamine amidotransferase</keyword>
<organism evidence="1 2">
    <name type="scientific">Lentzea pudingi</name>
    <dbReference type="NCBI Taxonomy" id="1789439"/>
    <lineage>
        <taxon>Bacteria</taxon>
        <taxon>Bacillati</taxon>
        <taxon>Actinomycetota</taxon>
        <taxon>Actinomycetes</taxon>
        <taxon>Pseudonocardiales</taxon>
        <taxon>Pseudonocardiaceae</taxon>
        <taxon>Lentzea</taxon>
    </lineage>
</organism>
<dbReference type="PROSITE" id="PS51273">
    <property type="entry name" value="GATASE_TYPE_1"/>
    <property type="match status" value="1"/>
</dbReference>
<dbReference type="EMBL" id="BMNC01000004">
    <property type="protein sequence ID" value="GGM95500.1"/>
    <property type="molecule type" value="Genomic_DNA"/>
</dbReference>
<reference evidence="2" key="1">
    <citation type="journal article" date="2019" name="Int. J. Syst. Evol. Microbiol.">
        <title>The Global Catalogue of Microorganisms (GCM) 10K type strain sequencing project: providing services to taxonomists for standard genome sequencing and annotation.</title>
        <authorList>
            <consortium name="The Broad Institute Genomics Platform"/>
            <consortium name="The Broad Institute Genome Sequencing Center for Infectious Disease"/>
            <person name="Wu L."/>
            <person name="Ma J."/>
        </authorList>
    </citation>
    <scope>NUCLEOTIDE SEQUENCE [LARGE SCALE GENOMIC DNA]</scope>
    <source>
        <strain evidence="2">CGMCC 4.7319</strain>
    </source>
</reference>
<accession>A0ABQ2HZN2</accession>
<dbReference type="CDD" id="cd01745">
    <property type="entry name" value="GATase1_2"/>
    <property type="match status" value="1"/>
</dbReference>
<dbReference type="Proteomes" id="UP000597656">
    <property type="component" value="Unassembled WGS sequence"/>
</dbReference>
<protein>
    <submittedName>
        <fullName evidence="1">Glutamine amidotransferase</fullName>
    </submittedName>
</protein>